<accession>A0A146G412</accession>
<dbReference type="OrthoDB" id="9803291at2"/>
<gene>
    <name evidence="3" type="ORF">TSACC_2778</name>
</gene>
<feature type="transmembrane region" description="Helical" evidence="1">
    <location>
        <begin position="31"/>
        <end position="50"/>
    </location>
</feature>
<sequence length="107" mass="12326">MKSASDAFQQLVEDQLDVMANLRFRRMFGGFGLYAGEIFFGIIHGGKLYFHTNPHTRKRYEEAGTTFFVTPGSRKAALKKYYEVPLAIVEQKREFVRWAREAVASVE</sequence>
<evidence type="ECO:0000256" key="1">
    <source>
        <dbReference type="SAM" id="Phobius"/>
    </source>
</evidence>
<keyword evidence="1" id="KW-1133">Transmembrane helix</keyword>
<evidence type="ECO:0000313" key="3">
    <source>
        <dbReference type="EMBL" id="GAT32380.1"/>
    </source>
</evidence>
<dbReference type="AlphaFoldDB" id="A0A146G412"/>
<dbReference type="PANTHER" id="PTHR36121">
    <property type="entry name" value="PROTEIN SXY"/>
    <property type="match status" value="1"/>
</dbReference>
<protein>
    <submittedName>
        <fullName evidence="3">DNA transformation protein</fullName>
    </submittedName>
</protein>
<dbReference type="InParanoid" id="A0A146G412"/>
<dbReference type="SUPFAM" id="SSF159894">
    <property type="entry name" value="YgaC/TfoX-N like"/>
    <property type="match status" value="1"/>
</dbReference>
<dbReference type="RefSeq" id="WP_075078217.1">
    <property type="nucleotide sequence ID" value="NZ_BDCO01000002.1"/>
</dbReference>
<organism evidence="3 4">
    <name type="scientific">Terrimicrobium sacchariphilum</name>
    <dbReference type="NCBI Taxonomy" id="690879"/>
    <lineage>
        <taxon>Bacteria</taxon>
        <taxon>Pseudomonadati</taxon>
        <taxon>Verrucomicrobiota</taxon>
        <taxon>Terrimicrobiia</taxon>
        <taxon>Terrimicrobiales</taxon>
        <taxon>Terrimicrobiaceae</taxon>
        <taxon>Terrimicrobium</taxon>
    </lineage>
</organism>
<feature type="domain" description="TfoX N-terminal" evidence="2">
    <location>
        <begin position="14"/>
        <end position="104"/>
    </location>
</feature>
<dbReference type="Pfam" id="PF04993">
    <property type="entry name" value="TfoX_N"/>
    <property type="match status" value="1"/>
</dbReference>
<reference evidence="4" key="1">
    <citation type="journal article" date="2017" name="Genome Announc.">
        <title>Draft Genome Sequence of Terrimicrobium sacchariphilum NM-5T, a Facultative Anaerobic Soil Bacterium of the Class Spartobacteria.</title>
        <authorList>
            <person name="Qiu Y.L."/>
            <person name="Tourlousse D.M."/>
            <person name="Matsuura N."/>
            <person name="Ohashi A."/>
            <person name="Sekiguchi Y."/>
        </authorList>
    </citation>
    <scope>NUCLEOTIDE SEQUENCE [LARGE SCALE GENOMIC DNA]</scope>
    <source>
        <strain evidence="4">NM-5</strain>
    </source>
</reference>
<evidence type="ECO:0000313" key="4">
    <source>
        <dbReference type="Proteomes" id="UP000076023"/>
    </source>
</evidence>
<dbReference type="Gene3D" id="3.30.1460.30">
    <property type="entry name" value="YgaC/TfoX-N like chaperone"/>
    <property type="match status" value="1"/>
</dbReference>
<keyword evidence="1" id="KW-0472">Membrane</keyword>
<dbReference type="InterPro" id="IPR007076">
    <property type="entry name" value="TfoX_N"/>
</dbReference>
<dbReference type="STRING" id="690879.TSACC_2778"/>
<dbReference type="InterPro" id="IPR047525">
    <property type="entry name" value="TfoX-like"/>
</dbReference>
<proteinExistence type="predicted"/>
<dbReference type="EMBL" id="BDCO01000002">
    <property type="protein sequence ID" value="GAT32380.1"/>
    <property type="molecule type" value="Genomic_DNA"/>
</dbReference>
<evidence type="ECO:0000259" key="2">
    <source>
        <dbReference type="Pfam" id="PF04993"/>
    </source>
</evidence>
<name>A0A146G412_TERSA</name>
<keyword evidence="1" id="KW-0812">Transmembrane</keyword>
<dbReference type="PANTHER" id="PTHR36121:SF1">
    <property type="entry name" value="PROTEIN SXY"/>
    <property type="match status" value="1"/>
</dbReference>
<keyword evidence="4" id="KW-1185">Reference proteome</keyword>
<comment type="caution">
    <text evidence="3">The sequence shown here is derived from an EMBL/GenBank/DDBJ whole genome shotgun (WGS) entry which is preliminary data.</text>
</comment>
<dbReference type="Proteomes" id="UP000076023">
    <property type="component" value="Unassembled WGS sequence"/>
</dbReference>